<dbReference type="GO" id="GO:0008690">
    <property type="term" value="F:3-deoxy-manno-octulosonate cytidylyltransferase activity"/>
    <property type="evidence" value="ECO:0007669"/>
    <property type="project" value="UniProtKB-UniRule"/>
</dbReference>
<dbReference type="STRING" id="1215343.B488_00550"/>
<dbReference type="KEGG" id="lcc:B488_00550"/>
<comment type="pathway">
    <text evidence="4">Bacterial outer membrane biogenesis; lipopolysaccharide biosynthesis.</text>
</comment>
<name>L0ETU1_LIBCB</name>
<dbReference type="EC" id="2.7.7.38" evidence="4"/>
<evidence type="ECO:0000313" key="5">
    <source>
        <dbReference type="EMBL" id="AGA64048.1"/>
    </source>
</evidence>
<accession>L0ETU1</accession>
<gene>
    <name evidence="4" type="primary">kdsB</name>
    <name evidence="5" type="ordered locus">B488_00550</name>
</gene>
<dbReference type="Pfam" id="PF02348">
    <property type="entry name" value="CTP_transf_3"/>
    <property type="match status" value="1"/>
</dbReference>
<comment type="catalytic activity">
    <reaction evidence="4">
        <text>3-deoxy-alpha-D-manno-oct-2-ulosonate + CTP = CMP-3-deoxy-beta-D-manno-octulosonate + diphosphate</text>
        <dbReference type="Rhea" id="RHEA:23448"/>
        <dbReference type="ChEBI" id="CHEBI:33019"/>
        <dbReference type="ChEBI" id="CHEBI:37563"/>
        <dbReference type="ChEBI" id="CHEBI:85986"/>
        <dbReference type="ChEBI" id="CHEBI:85987"/>
        <dbReference type="EC" id="2.7.7.38"/>
    </reaction>
</comment>
<dbReference type="GO" id="GO:0033468">
    <property type="term" value="P:CMP-keto-3-deoxy-D-manno-octulosonic acid biosynthetic process"/>
    <property type="evidence" value="ECO:0007669"/>
    <property type="project" value="UniProtKB-UniRule"/>
</dbReference>
<dbReference type="UniPathway" id="UPA00030"/>
<keyword evidence="1 4" id="KW-0808">Transferase</keyword>
<sequence length="251" mass="27993">MQHQCTNHIVIIIPARMSSTRFPGKVLSNINGVPMVIHVANIARAVNIGRVIIATDHPIIQNTVSSAGFETIMTHSNHVSGSDRIFEALNLIDLEHKTEIVVNVQADLPTIKPEVILATLMPLQDHSVDIGTVASNITHEEETNDPNVVKVIGSSINDNRLRALYFTRARAPYGIGPFYQHIGIYAYKRKALERFIKLEPSPLEKRESLEQLRALENNMRIDVELIKTQIIGVDTPADLEKVRLLLSQCDS</sequence>
<dbReference type="Proteomes" id="UP000010799">
    <property type="component" value="Chromosome"/>
</dbReference>
<evidence type="ECO:0000256" key="3">
    <source>
        <dbReference type="ARBA" id="ARBA00022985"/>
    </source>
</evidence>
<evidence type="ECO:0000256" key="2">
    <source>
        <dbReference type="ARBA" id="ARBA00022695"/>
    </source>
</evidence>
<dbReference type="AlphaFoldDB" id="L0ETU1"/>
<dbReference type="RefSeq" id="WP_015272475.1">
    <property type="nucleotide sequence ID" value="NC_019907.1"/>
</dbReference>
<keyword evidence="4" id="KW-0963">Cytoplasm</keyword>
<dbReference type="SUPFAM" id="SSF53448">
    <property type="entry name" value="Nucleotide-diphospho-sugar transferases"/>
    <property type="match status" value="1"/>
</dbReference>
<organism evidence="5 6">
    <name type="scientific">Liberibacter crescens (strain BT-1)</name>
    <dbReference type="NCBI Taxonomy" id="1215343"/>
    <lineage>
        <taxon>Bacteria</taxon>
        <taxon>Pseudomonadati</taxon>
        <taxon>Pseudomonadota</taxon>
        <taxon>Alphaproteobacteria</taxon>
        <taxon>Hyphomicrobiales</taxon>
        <taxon>Rhizobiaceae</taxon>
        <taxon>Liberibacter</taxon>
    </lineage>
</organism>
<dbReference type="eggNOG" id="COG1212">
    <property type="taxonomic scope" value="Bacteria"/>
</dbReference>
<dbReference type="Gene3D" id="3.90.550.10">
    <property type="entry name" value="Spore Coat Polysaccharide Biosynthesis Protein SpsA, Chain A"/>
    <property type="match status" value="1"/>
</dbReference>
<evidence type="ECO:0000313" key="6">
    <source>
        <dbReference type="Proteomes" id="UP000010799"/>
    </source>
</evidence>
<keyword evidence="3 4" id="KW-0448">Lipopolysaccharide biosynthesis</keyword>
<dbReference type="NCBIfam" id="NF003952">
    <property type="entry name" value="PRK05450.1-5"/>
    <property type="match status" value="1"/>
</dbReference>
<dbReference type="HOGENOM" id="CLU_065038_0_1_5"/>
<dbReference type="NCBIfam" id="TIGR00466">
    <property type="entry name" value="kdsB"/>
    <property type="match status" value="1"/>
</dbReference>
<dbReference type="GO" id="GO:0009103">
    <property type="term" value="P:lipopolysaccharide biosynthetic process"/>
    <property type="evidence" value="ECO:0007669"/>
    <property type="project" value="UniProtKB-UniRule"/>
</dbReference>
<dbReference type="CDD" id="cd02517">
    <property type="entry name" value="CMP-KDO-Synthetase"/>
    <property type="match status" value="1"/>
</dbReference>
<evidence type="ECO:0000256" key="4">
    <source>
        <dbReference type="HAMAP-Rule" id="MF_00057"/>
    </source>
</evidence>
<dbReference type="InterPro" id="IPR003329">
    <property type="entry name" value="Cytidylyl_trans"/>
</dbReference>
<dbReference type="HAMAP" id="MF_00057">
    <property type="entry name" value="KdsB"/>
    <property type="match status" value="1"/>
</dbReference>
<comment type="function">
    <text evidence="4">Activates KDO (a required 8-carbon sugar) for incorporation into bacterial lipopolysaccharide in Gram-negative bacteria.</text>
</comment>
<dbReference type="NCBIfam" id="NF003948">
    <property type="entry name" value="PRK05450.1-1"/>
    <property type="match status" value="1"/>
</dbReference>
<protein>
    <recommendedName>
        <fullName evidence="4">3-deoxy-manno-octulosonate cytidylyltransferase</fullName>
        <ecNumber evidence="4">2.7.7.38</ecNumber>
    </recommendedName>
    <alternativeName>
        <fullName evidence="4">CMP-2-keto-3-deoxyoctulosonic acid synthase</fullName>
        <shortName evidence="4">CKS</shortName>
        <shortName evidence="4">CMP-KDO synthase</shortName>
    </alternativeName>
</protein>
<comment type="pathway">
    <text evidence="4">Nucleotide-sugar biosynthesis; CMP-3-deoxy-D-manno-octulosonate biosynthesis; CMP-3-deoxy-D-manno-octulosonate from 3-deoxy-D-manno-octulosonate and CTP: step 1/1.</text>
</comment>
<dbReference type="EMBL" id="CP003789">
    <property type="protein sequence ID" value="AGA64048.1"/>
    <property type="molecule type" value="Genomic_DNA"/>
</dbReference>
<dbReference type="InterPro" id="IPR004528">
    <property type="entry name" value="KdsB"/>
</dbReference>
<dbReference type="UniPathway" id="UPA00358">
    <property type="reaction ID" value="UER00476"/>
</dbReference>
<dbReference type="GO" id="GO:0005829">
    <property type="term" value="C:cytosol"/>
    <property type="evidence" value="ECO:0007669"/>
    <property type="project" value="TreeGrafter"/>
</dbReference>
<dbReference type="InterPro" id="IPR029044">
    <property type="entry name" value="Nucleotide-diphossugar_trans"/>
</dbReference>
<keyword evidence="2 4" id="KW-0548">Nucleotidyltransferase</keyword>
<comment type="subcellular location">
    <subcellularLocation>
        <location evidence="4">Cytoplasm</location>
    </subcellularLocation>
</comment>
<comment type="similarity">
    <text evidence="4">Belongs to the KdsB family.</text>
</comment>
<dbReference type="PANTHER" id="PTHR42866">
    <property type="entry name" value="3-DEOXY-MANNO-OCTULOSONATE CYTIDYLYLTRANSFERASE"/>
    <property type="match status" value="1"/>
</dbReference>
<dbReference type="PATRIC" id="fig|1215343.11.peg.58"/>
<evidence type="ECO:0000256" key="1">
    <source>
        <dbReference type="ARBA" id="ARBA00022679"/>
    </source>
</evidence>
<proteinExistence type="inferred from homology"/>
<dbReference type="PANTHER" id="PTHR42866:SF2">
    <property type="entry name" value="3-DEOXY-MANNO-OCTULOSONATE CYTIDYLYLTRANSFERASE, MITOCHONDRIAL"/>
    <property type="match status" value="1"/>
</dbReference>
<reference evidence="5 6" key="1">
    <citation type="journal article" date="2012" name="Stand. Genomic Sci.">
        <title>Complete genome sequence of Liberibacter crescens BT-1.</title>
        <authorList>
            <person name="Leonard M.T."/>
            <person name="Fagen J.R."/>
            <person name="Davis-Richardson A.G."/>
            <person name="Davis M.J."/>
            <person name="Triplett E.W."/>
        </authorList>
    </citation>
    <scope>NUCLEOTIDE SEQUENCE [LARGE SCALE GENOMIC DNA]</scope>
    <source>
        <strain evidence="5 6">BT-1</strain>
    </source>
</reference>
<keyword evidence="6" id="KW-1185">Reference proteome</keyword>